<evidence type="ECO:0000256" key="1">
    <source>
        <dbReference type="SAM" id="SignalP"/>
    </source>
</evidence>
<evidence type="ECO:0000313" key="2">
    <source>
        <dbReference type="EMBL" id="MBC4018676.1"/>
    </source>
</evidence>
<comment type="caution">
    <text evidence="2">The sequence shown here is derived from an EMBL/GenBank/DDBJ whole genome shotgun (WGS) entry which is preliminary data.</text>
</comment>
<organism evidence="2 3">
    <name type="scientific">Siccirubricoccus deserti</name>
    <dbReference type="NCBI Taxonomy" id="2013562"/>
    <lineage>
        <taxon>Bacteria</taxon>
        <taxon>Pseudomonadati</taxon>
        <taxon>Pseudomonadota</taxon>
        <taxon>Alphaproteobacteria</taxon>
        <taxon>Acetobacterales</taxon>
        <taxon>Roseomonadaceae</taxon>
        <taxon>Siccirubricoccus</taxon>
    </lineage>
</organism>
<feature type="chain" id="PRO_5040994460" evidence="1">
    <location>
        <begin position="23"/>
        <end position="207"/>
    </location>
</feature>
<dbReference type="Proteomes" id="UP000600101">
    <property type="component" value="Unassembled WGS sequence"/>
</dbReference>
<feature type="signal peptide" evidence="1">
    <location>
        <begin position="1"/>
        <end position="22"/>
    </location>
</feature>
<keyword evidence="1" id="KW-0732">Signal</keyword>
<evidence type="ECO:0000313" key="3">
    <source>
        <dbReference type="Proteomes" id="UP000600101"/>
    </source>
</evidence>
<accession>A0A9X0R331</accession>
<dbReference type="RefSeq" id="WP_186773422.1">
    <property type="nucleotide sequence ID" value="NZ_JACOMF010000070.1"/>
</dbReference>
<sequence length="207" mass="21580">MRRLALAALGLLTGAYLTAAQAAVTTYTSQSDFLAAIAASHSGTVTQNFSGFATPEEPFPLGGQTVGGITYGASVDEVYAIDPAFDPMYDWGSGAVLALALSGQSVTLTFAPTTAFGAFFGTVMDYAGEVTIDIGGESFDIVTLDHPNLYFAGFISDTPFTSVTITTRNDFFGTIMDDIIIAIPEPMSLALFGTALLGLGVARRRTA</sequence>
<dbReference type="EMBL" id="JACOMF010000070">
    <property type="protein sequence ID" value="MBC4018676.1"/>
    <property type="molecule type" value="Genomic_DNA"/>
</dbReference>
<dbReference type="NCBIfam" id="TIGR02595">
    <property type="entry name" value="PEP_CTERM"/>
    <property type="match status" value="1"/>
</dbReference>
<dbReference type="InterPro" id="IPR013424">
    <property type="entry name" value="Ice-binding_C"/>
</dbReference>
<proteinExistence type="predicted"/>
<keyword evidence="3" id="KW-1185">Reference proteome</keyword>
<reference evidence="2" key="1">
    <citation type="submission" date="2020-08" db="EMBL/GenBank/DDBJ databases">
        <authorList>
            <person name="Hu Y."/>
            <person name="Nguyen S.V."/>
            <person name="Li F."/>
            <person name="Fanning S."/>
        </authorList>
    </citation>
    <scope>NUCLEOTIDE SEQUENCE</scope>
    <source>
        <strain evidence="2">SYSU D8009</strain>
    </source>
</reference>
<protein>
    <submittedName>
        <fullName evidence="2">PEP-CTERM sorting domain-containing protein</fullName>
    </submittedName>
</protein>
<gene>
    <name evidence="2" type="ORF">H7965_25775</name>
</gene>
<name>A0A9X0R331_9PROT</name>
<dbReference type="AlphaFoldDB" id="A0A9X0R331"/>